<organism evidence="1 2">
    <name type="scientific">Haloactinopolyspora alba</name>
    <dbReference type="NCBI Taxonomy" id="648780"/>
    <lineage>
        <taxon>Bacteria</taxon>
        <taxon>Bacillati</taxon>
        <taxon>Actinomycetota</taxon>
        <taxon>Actinomycetes</taxon>
        <taxon>Jiangellales</taxon>
        <taxon>Jiangellaceae</taxon>
        <taxon>Haloactinopolyspora</taxon>
    </lineage>
</organism>
<comment type="caution">
    <text evidence="1">The sequence shown here is derived from an EMBL/GenBank/DDBJ whole genome shotgun (WGS) entry which is preliminary data.</text>
</comment>
<dbReference type="RefSeq" id="WP_106539733.1">
    <property type="nucleotide sequence ID" value="NZ_PYGE01000027.1"/>
</dbReference>
<reference evidence="1 2" key="1">
    <citation type="submission" date="2018-03" db="EMBL/GenBank/DDBJ databases">
        <title>Genomic Encyclopedia of Archaeal and Bacterial Type Strains, Phase II (KMG-II): from individual species to whole genera.</title>
        <authorList>
            <person name="Goeker M."/>
        </authorList>
    </citation>
    <scope>NUCLEOTIDE SEQUENCE [LARGE SCALE GENOMIC DNA]</scope>
    <source>
        <strain evidence="1 2">DSM 45211</strain>
    </source>
</reference>
<name>A0A2P8DFW1_9ACTN</name>
<sequence length="112" mass="12016">MISDDVHRLGRELDRVVRDLRRSGAGFAPHPAPPSWAECAHSLAQWLADAAADAQREPRRAVPRLGGHAVADQVAVVGRDVLEVARVGGDVDVAAARQAVACLREELLRAAR</sequence>
<protein>
    <submittedName>
        <fullName evidence="1">Uncharacterized protein</fullName>
    </submittedName>
</protein>
<gene>
    <name evidence="1" type="ORF">CLV30_12745</name>
</gene>
<dbReference type="EMBL" id="PYGE01000027">
    <property type="protein sequence ID" value="PSK96104.1"/>
    <property type="molecule type" value="Genomic_DNA"/>
</dbReference>
<dbReference type="Proteomes" id="UP000243528">
    <property type="component" value="Unassembled WGS sequence"/>
</dbReference>
<keyword evidence="2" id="KW-1185">Reference proteome</keyword>
<evidence type="ECO:0000313" key="2">
    <source>
        <dbReference type="Proteomes" id="UP000243528"/>
    </source>
</evidence>
<accession>A0A2P8DFW1</accession>
<dbReference type="AlphaFoldDB" id="A0A2P8DFW1"/>
<proteinExistence type="predicted"/>
<evidence type="ECO:0000313" key="1">
    <source>
        <dbReference type="EMBL" id="PSK96104.1"/>
    </source>
</evidence>